<accession>A0A0G4EWI0</accession>
<feature type="compositionally biased region" description="Basic residues" evidence="1">
    <location>
        <begin position="489"/>
        <end position="500"/>
    </location>
</feature>
<feature type="compositionally biased region" description="Polar residues" evidence="1">
    <location>
        <begin position="203"/>
        <end position="213"/>
    </location>
</feature>
<dbReference type="InParanoid" id="A0A0G4EWI0"/>
<name>A0A0G4EWI0_VITBC</name>
<feature type="compositionally biased region" description="Low complexity" evidence="1">
    <location>
        <begin position="370"/>
        <end position="400"/>
    </location>
</feature>
<evidence type="ECO:0000256" key="1">
    <source>
        <dbReference type="SAM" id="MobiDB-lite"/>
    </source>
</evidence>
<evidence type="ECO:0000313" key="2">
    <source>
        <dbReference type="EMBL" id="CEM02403.1"/>
    </source>
</evidence>
<sequence length="520" mass="54859">MLSSSRPAAMDGESEWEYDDVDDLGYGHSMGMWGMDLGMDMDMDMDDPFIEMQDDTKYLLDMDAMERDAEVHLAKQLLKWPLIADPIEGLILHGELCLYVYQHRDALLSALAARRLLGRETARIQAIMMVAAYQLNDKITAVAIRDRFDKGGVNQLSDPLQKKYEGTCEVMEFFPKFMEALMASAEANKQKQQRNKNNKDNKTATQHSPSDPSAHQPASASRTRTSKKASSSRADSSSHFLFPGSSSGKERGGSSSSASQHQQQQRANDDALMQLLLLQAAMRAEEERTKGGRGGRSGGGGGGRAQRESRIIDVTEGTPAGNKKGSSSSGRERGSSKPQDGFEKLLADALSEKGKKGKKKAAAPSPSPSPAASAAPPAETAKAEGTATPTVSPSTSATATTHDKALFSSPSLPSPEPYEKESERLTASTAADHSGGETNSHHSHPDDTNGIMPALATQSTGISETDGVHVVGDGGDGAAGAGGASSKSSSKKRRHRKKKKGGEGAAGAGAGGGAQAVQGQ</sequence>
<organism evidence="2 3">
    <name type="scientific">Vitrella brassicaformis (strain CCMP3155)</name>
    <dbReference type="NCBI Taxonomy" id="1169540"/>
    <lineage>
        <taxon>Eukaryota</taxon>
        <taxon>Sar</taxon>
        <taxon>Alveolata</taxon>
        <taxon>Colpodellida</taxon>
        <taxon>Vitrellaceae</taxon>
        <taxon>Vitrella</taxon>
    </lineage>
</organism>
<gene>
    <name evidence="2" type="ORF">Vbra_8362</name>
</gene>
<feature type="compositionally biased region" description="Gly residues" evidence="1">
    <location>
        <begin position="503"/>
        <end position="514"/>
    </location>
</feature>
<protein>
    <submittedName>
        <fullName evidence="2">Uncharacterized protein</fullName>
    </submittedName>
</protein>
<dbReference type="Proteomes" id="UP000041254">
    <property type="component" value="Unassembled WGS sequence"/>
</dbReference>
<feature type="compositionally biased region" description="Gly residues" evidence="1">
    <location>
        <begin position="472"/>
        <end position="483"/>
    </location>
</feature>
<keyword evidence="3" id="KW-1185">Reference proteome</keyword>
<feature type="region of interest" description="Disordered" evidence="1">
    <location>
        <begin position="186"/>
        <end position="267"/>
    </location>
</feature>
<feature type="compositionally biased region" description="Gly residues" evidence="1">
    <location>
        <begin position="292"/>
        <end position="304"/>
    </location>
</feature>
<proteinExistence type="predicted"/>
<dbReference type="VEuPathDB" id="CryptoDB:Vbra_8362"/>
<dbReference type="AlphaFoldDB" id="A0A0G4EWI0"/>
<dbReference type="OMA" id="GESEWEY"/>
<reference evidence="2 3" key="1">
    <citation type="submission" date="2014-11" db="EMBL/GenBank/DDBJ databases">
        <authorList>
            <person name="Zhu J."/>
            <person name="Qi W."/>
            <person name="Song R."/>
        </authorList>
    </citation>
    <scope>NUCLEOTIDE SEQUENCE [LARGE SCALE GENOMIC DNA]</scope>
</reference>
<evidence type="ECO:0000313" key="3">
    <source>
        <dbReference type="Proteomes" id="UP000041254"/>
    </source>
</evidence>
<feature type="region of interest" description="Disordered" evidence="1">
    <location>
        <begin position="284"/>
        <end position="520"/>
    </location>
</feature>
<feature type="compositionally biased region" description="Basic and acidic residues" evidence="1">
    <location>
        <begin position="330"/>
        <end position="354"/>
    </location>
</feature>
<feature type="compositionally biased region" description="Low complexity" evidence="1">
    <location>
        <begin position="218"/>
        <end position="267"/>
    </location>
</feature>
<dbReference type="EMBL" id="CDMY01000325">
    <property type="protein sequence ID" value="CEM02403.1"/>
    <property type="molecule type" value="Genomic_DNA"/>
</dbReference>
<dbReference type="OrthoDB" id="448740at2759"/>